<dbReference type="Gene3D" id="3.30.830.10">
    <property type="entry name" value="Metalloenzyme, LuxS/M16 peptidase-like"/>
    <property type="match status" value="4"/>
</dbReference>
<dbReference type="SMART" id="SM01264">
    <property type="entry name" value="M16C_associated"/>
    <property type="match status" value="1"/>
</dbReference>
<dbReference type="InterPro" id="IPR011249">
    <property type="entry name" value="Metalloenz_LuxS/M16"/>
</dbReference>
<dbReference type="RefSeq" id="WP_151055469.1">
    <property type="nucleotide sequence ID" value="NZ_CP044222.1"/>
</dbReference>
<dbReference type="InterPro" id="IPR007863">
    <property type="entry name" value="Peptidase_M16_C"/>
</dbReference>
<organism evidence="2 3">
    <name type="scientific">Nitrincola iocasae</name>
    <dbReference type="NCBI Taxonomy" id="2614693"/>
    <lineage>
        <taxon>Bacteria</taxon>
        <taxon>Pseudomonadati</taxon>
        <taxon>Pseudomonadota</taxon>
        <taxon>Gammaproteobacteria</taxon>
        <taxon>Oceanospirillales</taxon>
        <taxon>Oceanospirillaceae</taxon>
        <taxon>Nitrincola</taxon>
    </lineage>
</organism>
<dbReference type="PANTHER" id="PTHR43016:SF13">
    <property type="entry name" value="PRESEQUENCE PROTEASE, MITOCHONDRIAL"/>
    <property type="match status" value="1"/>
</dbReference>
<dbReference type="PANTHER" id="PTHR43016">
    <property type="entry name" value="PRESEQUENCE PROTEASE"/>
    <property type="match status" value="1"/>
</dbReference>
<sequence>MQAHTSFKFNRRQWIQSLAIEVSEFEHIKTGAKHYHIHADSDENVFLVALRTMPEDSSGVAHILEHTVLCGSERYPVRDPFFMMTRRSLNTFMNAFTSSDWTAYPFASQNRKDYFNLLDVYLDAVFFSRLDPLDFAQEGHRMEFAEAGNPASDLTYKGVVYNEMKGAMSSTVSTLWQSLSCYLFPQTTYHHNSGGDPSCIPDLSYEQLLSFYKSHYHPSNAVFMTFGNLPPAELQERMDTLALSRFERNELLLQVKDENRYFAPLRVEEAYACDQPTLEGHTHHVMGWLLPRSIDTSALMEAHLLTQVLLDNSSSPLRSVLESSELGSGPSPLCGLEDSNREMSFLCGIEGSEPERAEAFETLVLTTLQQIAEQGVDQRMVEAQLHQLELSQREITGDGMPFGLQLIMSGLSAGIHRGDPLEALHIDPALEALRDKIKDPDFIPELIRRWLLDNPHRVRLTLRPDAELAERRNAAEAAKLAAIKSTLSDADAEAIVKQAQALEARQLQVDDDSILPCVTLEDVPLALNLPQSSALPSLAGKGCWYSTGTNGLSYQQVIVDLPELSEVQLALLPLYSHCLTELGCGERDYKENQAYQSEISGSVSASPSVRGAPDDEQRVSGYLVLSAKALAVNQEKLTTLMAETLTSARFDELKRIREIVAQMRSRRVSGITGRGHGLAMQAACAALSPAGNLAHITSGLEGIRRLKVLDKAVEDQAALLDLSQQLQAMHALIRVAPRRFLLVGESEFEATMDKVCQQVWEGVPEQPENFSALQLPSTREGVKQAWLVDTQVNFCAMAFPTVPTQHPDAAALTVLGDYLRNGFLHRAIREQGGAYGAGAGQDNGNAVFRFFSYRDPRLEATLQDFLAAKDWVLNTLPEKVKVEEAILGVVSSIDKPGSPAGEAKKDYHANLFGRTQEERLRFRQRILMVTPEDLQRVARTWLDPDKQSVAVVSSSKLSTGLSEDYQRIEV</sequence>
<dbReference type="GO" id="GO:0046872">
    <property type="term" value="F:metal ion binding"/>
    <property type="evidence" value="ECO:0007669"/>
    <property type="project" value="InterPro"/>
</dbReference>
<evidence type="ECO:0000313" key="3">
    <source>
        <dbReference type="Proteomes" id="UP000325606"/>
    </source>
</evidence>
<proteinExistence type="predicted"/>
<dbReference type="EMBL" id="CP044222">
    <property type="protein sequence ID" value="QEW06737.1"/>
    <property type="molecule type" value="Genomic_DNA"/>
</dbReference>
<dbReference type="InterPro" id="IPR055130">
    <property type="entry name" value="PreP_C"/>
</dbReference>
<dbReference type="InterPro" id="IPR013578">
    <property type="entry name" value="Peptidase_M16C_assoc"/>
</dbReference>
<dbReference type="InterPro" id="IPR011765">
    <property type="entry name" value="Pept_M16_N"/>
</dbReference>
<dbReference type="Pfam" id="PF05193">
    <property type="entry name" value="Peptidase_M16_C"/>
    <property type="match status" value="1"/>
</dbReference>
<dbReference type="SUPFAM" id="SSF63411">
    <property type="entry name" value="LuxS/MPP-like metallohydrolase"/>
    <property type="match status" value="4"/>
</dbReference>
<dbReference type="Pfam" id="PF08367">
    <property type="entry name" value="M16C_assoc"/>
    <property type="match status" value="1"/>
</dbReference>
<reference evidence="2 3" key="1">
    <citation type="submission" date="2019-09" db="EMBL/GenBank/DDBJ databases">
        <title>Nitrincola iocasae sp. nov., a bacterium isolated from the sediment collected at a cold seep field in South China Sea.</title>
        <authorList>
            <person name="Zhang H."/>
            <person name="Wang H."/>
            <person name="Li C."/>
        </authorList>
    </citation>
    <scope>NUCLEOTIDE SEQUENCE [LARGE SCALE GENOMIC DNA]</scope>
    <source>
        <strain evidence="2 3">KXZD1103</strain>
    </source>
</reference>
<dbReference type="AlphaFoldDB" id="A0A5J6LDZ3"/>
<keyword evidence="3" id="KW-1185">Reference proteome</keyword>
<dbReference type="Proteomes" id="UP000325606">
    <property type="component" value="Chromosome"/>
</dbReference>
<dbReference type="GO" id="GO:0006508">
    <property type="term" value="P:proteolysis"/>
    <property type="evidence" value="ECO:0007669"/>
    <property type="project" value="InterPro"/>
</dbReference>
<gene>
    <name evidence="2" type="ORF">F5I99_09595</name>
</gene>
<dbReference type="Pfam" id="PF00675">
    <property type="entry name" value="Peptidase_M16"/>
    <property type="match status" value="1"/>
</dbReference>
<accession>A0A5J6LDZ3</accession>
<dbReference type="KEGG" id="nik:F5I99_09595"/>
<feature type="domain" description="Peptidase M16C associated" evidence="1">
    <location>
        <begin position="462"/>
        <end position="709"/>
    </location>
</feature>
<evidence type="ECO:0000313" key="2">
    <source>
        <dbReference type="EMBL" id="QEW06737.1"/>
    </source>
</evidence>
<evidence type="ECO:0000259" key="1">
    <source>
        <dbReference type="SMART" id="SM01264"/>
    </source>
</evidence>
<dbReference type="Pfam" id="PF22516">
    <property type="entry name" value="PreP_C"/>
    <property type="match status" value="1"/>
</dbReference>
<dbReference type="FunFam" id="3.30.830.10:FF:000011">
    <property type="entry name" value="Presequence protease, mitochondrial"/>
    <property type="match status" value="1"/>
</dbReference>
<protein>
    <submittedName>
        <fullName evidence="2">Peptidase M16</fullName>
    </submittedName>
</protein>
<name>A0A5J6LDZ3_9GAMM</name>